<proteinExistence type="predicted"/>
<protein>
    <submittedName>
        <fullName evidence="1">Uncharacterized protein</fullName>
    </submittedName>
</protein>
<sequence>MDIRQAFNYFYLLEKQFWSSLDKSTIEYVTFQGELSPEDMLLYGEFGFTLLKLKPCVLIEFRDKKVTQLYCEQVIVPVLHALADKTIGYFVISEQVNTPESALEGSILVYQYDHKEILSLFDHSTTVPEETMADILDYPGHLPRSEKEIPTMKTVIYFHDRNTTRIALTTFAIQDNEKDITLSHFERYRYACKEQLDIDLKLLIQ</sequence>
<dbReference type="Proteomes" id="UP000716291">
    <property type="component" value="Unassembled WGS sequence"/>
</dbReference>
<name>A0A9P6XDX2_RHIOR</name>
<organism evidence="1 2">
    <name type="scientific">Rhizopus oryzae</name>
    <name type="common">Mucormycosis agent</name>
    <name type="synonym">Rhizopus arrhizus var. delemar</name>
    <dbReference type="NCBI Taxonomy" id="64495"/>
    <lineage>
        <taxon>Eukaryota</taxon>
        <taxon>Fungi</taxon>
        <taxon>Fungi incertae sedis</taxon>
        <taxon>Mucoromycota</taxon>
        <taxon>Mucoromycotina</taxon>
        <taxon>Mucoromycetes</taxon>
        <taxon>Mucorales</taxon>
        <taxon>Mucorineae</taxon>
        <taxon>Rhizopodaceae</taxon>
        <taxon>Rhizopus</taxon>
    </lineage>
</organism>
<keyword evidence="2" id="KW-1185">Reference proteome</keyword>
<gene>
    <name evidence="1" type="ORF">G6F64_003666</name>
</gene>
<accession>A0A9P6XDX2</accession>
<evidence type="ECO:0000313" key="1">
    <source>
        <dbReference type="EMBL" id="KAG1311626.1"/>
    </source>
</evidence>
<dbReference type="EMBL" id="JAANQT010000368">
    <property type="protein sequence ID" value="KAG1311626.1"/>
    <property type="molecule type" value="Genomic_DNA"/>
</dbReference>
<dbReference type="AlphaFoldDB" id="A0A9P6XDX2"/>
<evidence type="ECO:0000313" key="2">
    <source>
        <dbReference type="Proteomes" id="UP000716291"/>
    </source>
</evidence>
<reference evidence="1" key="1">
    <citation type="journal article" date="2020" name="Microb. Genom.">
        <title>Genetic diversity of clinical and environmental Mucorales isolates obtained from an investigation of mucormycosis cases among solid organ transplant recipients.</title>
        <authorList>
            <person name="Nguyen M.H."/>
            <person name="Kaul D."/>
            <person name="Muto C."/>
            <person name="Cheng S.J."/>
            <person name="Richter R.A."/>
            <person name="Bruno V.M."/>
            <person name="Liu G."/>
            <person name="Beyhan S."/>
            <person name="Sundermann A.J."/>
            <person name="Mounaud S."/>
            <person name="Pasculle A.W."/>
            <person name="Nierman W.C."/>
            <person name="Driscoll E."/>
            <person name="Cumbie R."/>
            <person name="Clancy C.J."/>
            <person name="Dupont C.L."/>
        </authorList>
    </citation>
    <scope>NUCLEOTIDE SEQUENCE</scope>
    <source>
        <strain evidence="1">GL11</strain>
    </source>
</reference>
<comment type="caution">
    <text evidence="1">The sequence shown here is derived from an EMBL/GenBank/DDBJ whole genome shotgun (WGS) entry which is preliminary data.</text>
</comment>